<protein>
    <submittedName>
        <fullName evidence="2">Uncharacterized protein</fullName>
    </submittedName>
</protein>
<keyword evidence="1" id="KW-0472">Membrane</keyword>
<dbReference type="EMBL" id="CP124756">
    <property type="protein sequence ID" value="WGZ93374.1"/>
    <property type="molecule type" value="Genomic_DNA"/>
</dbReference>
<dbReference type="Proteomes" id="UP001301326">
    <property type="component" value="Chromosome"/>
</dbReference>
<proteinExistence type="predicted"/>
<feature type="transmembrane region" description="Helical" evidence="1">
    <location>
        <begin position="85"/>
        <end position="107"/>
    </location>
</feature>
<keyword evidence="1" id="KW-0812">Transmembrane</keyword>
<organism evidence="2">
    <name type="scientific">Candidatus Thiothrix putei</name>
    <dbReference type="NCBI Taxonomy" id="3080811"/>
    <lineage>
        <taxon>Bacteria</taxon>
        <taxon>Pseudomonadati</taxon>
        <taxon>Pseudomonadota</taxon>
        <taxon>Gammaproteobacteria</taxon>
        <taxon>Thiotrichales</taxon>
        <taxon>Thiotrichaceae</taxon>
        <taxon>Thiothrix</taxon>
    </lineage>
</organism>
<accession>A0AA95KHH9</accession>
<evidence type="ECO:0000313" key="2">
    <source>
        <dbReference type="EMBL" id="WGZ93374.1"/>
    </source>
</evidence>
<dbReference type="AlphaFoldDB" id="A0AA95KHH9"/>
<evidence type="ECO:0000256" key="1">
    <source>
        <dbReference type="SAM" id="Phobius"/>
    </source>
</evidence>
<reference evidence="2" key="1">
    <citation type="journal article" date="2023" name="Int. J. Mol. Sci.">
        <title>Metagenomics Revealed a New Genus 'Candidatus Thiocaldithrix dubininis' gen. nov., sp. nov. and a New Species 'Candidatus Thiothrix putei' sp. nov. in the Family Thiotrichaceae, Some Members of Which Have Traits of Both Na+- and H+-Motive Energetics.</title>
        <authorList>
            <person name="Ravin N.V."/>
            <person name="Muntyan M.S."/>
            <person name="Smolyakov D.D."/>
            <person name="Rudenko T.S."/>
            <person name="Beletsky A.V."/>
            <person name="Mardanov A.V."/>
            <person name="Grabovich M.Y."/>
        </authorList>
    </citation>
    <scope>NUCLEOTIDE SEQUENCE</scope>
    <source>
        <strain evidence="2">GKL-02</strain>
    </source>
</reference>
<sequence>MFTSIKNFFFSIYETMKRKIIGVYIRCKNWLVDTLTGEIIYDINNIDVNPTFWDAVCRASSNVVLGKRAAHAETDTTKKRVTGAVIRNATIGIGATGVAAIATLFGATFISGFWTTVITFYGVAFVANLVLELFKNYMLKKIDAVMKDALSAFADGDESVSE</sequence>
<gene>
    <name evidence="2" type="ORF">QJT81_16395</name>
</gene>
<name>A0AA95KHH9_9GAMM</name>
<feature type="transmembrane region" description="Helical" evidence="1">
    <location>
        <begin position="113"/>
        <end position="131"/>
    </location>
</feature>
<keyword evidence="1" id="KW-1133">Transmembrane helix</keyword>
<reference evidence="2" key="2">
    <citation type="submission" date="2023-04" db="EMBL/GenBank/DDBJ databases">
        <authorList>
            <person name="Beletskiy A.V."/>
            <person name="Mardanov A.V."/>
            <person name="Ravin N.V."/>
        </authorList>
    </citation>
    <scope>NUCLEOTIDE SEQUENCE</scope>
    <source>
        <strain evidence="2">GKL-02</strain>
    </source>
</reference>
<dbReference type="KEGG" id="tput:QJT81_16395"/>